<evidence type="ECO:0000313" key="2">
    <source>
        <dbReference type="EMBL" id="CAB4916416.1"/>
    </source>
</evidence>
<dbReference type="Pfam" id="PF13679">
    <property type="entry name" value="Methyltransf_32"/>
    <property type="match status" value="1"/>
</dbReference>
<dbReference type="Gene3D" id="3.40.50.150">
    <property type="entry name" value="Vaccinia Virus protein VP39"/>
    <property type="match status" value="1"/>
</dbReference>
<dbReference type="SUPFAM" id="SSF53335">
    <property type="entry name" value="S-adenosyl-L-methionine-dependent methyltransferases"/>
    <property type="match status" value="1"/>
</dbReference>
<dbReference type="InterPro" id="IPR029063">
    <property type="entry name" value="SAM-dependent_MTases_sf"/>
</dbReference>
<name>A0A6J7HBY6_9ZZZZ</name>
<sequence length="416" mass="45053">MSDRQAAAPEWDRLRAAVLDADSLVRALASGRRKGGPAPVVQGREVRRVEVRVVDLRAGRHLQVTAYDATQAHTTNHALGEDARAVVDALLGEPFANWHVDTTDATHQLRVTKKGAPLLHTSARREAVEVSRDHDRVKDRLLAEDDPVLVALGISDAQGRVKPTRQAKYRQVEEFVRLLDASLGEALEQGHVRTPTPDDPLRIVDLGCGNAYLTFAAHRFLTAPVAEGGRGLPVRMTGVDVKQQSADHNTQVAAGLGIEADFVVGSIGEARLEQAPDVVLALHACDTATDDALARAVEWQASLVLAAPCCHHDIASQLRTAEAPAPYAMLTRHGILRERFADTLTDALRASLLRREGYRVDVVEFVESAHTPRNTLLRAVRTGARGAGAVEEYDELLAAWGVRPRLGELLGGGLSR</sequence>
<reference evidence="2" key="1">
    <citation type="submission" date="2020-05" db="EMBL/GenBank/DDBJ databases">
        <authorList>
            <person name="Chiriac C."/>
            <person name="Salcher M."/>
            <person name="Ghai R."/>
            <person name="Kavagutti S V."/>
        </authorList>
    </citation>
    <scope>NUCLEOTIDE SEQUENCE</scope>
</reference>
<protein>
    <submittedName>
        <fullName evidence="2">Unannotated protein</fullName>
    </submittedName>
</protein>
<accession>A0A6J7HBY6</accession>
<dbReference type="PANTHER" id="PTHR13369">
    <property type="match status" value="1"/>
</dbReference>
<dbReference type="PANTHER" id="PTHR13369:SF3">
    <property type="entry name" value="METHYLTRANSFERASE DOMAIN-CONTAINING PROTEIN"/>
    <property type="match status" value="1"/>
</dbReference>
<dbReference type="GO" id="GO:0005737">
    <property type="term" value="C:cytoplasm"/>
    <property type="evidence" value="ECO:0007669"/>
    <property type="project" value="TreeGrafter"/>
</dbReference>
<evidence type="ECO:0000259" key="1">
    <source>
        <dbReference type="Pfam" id="PF13679"/>
    </source>
</evidence>
<dbReference type="AlphaFoldDB" id="A0A6J7HBY6"/>
<dbReference type="InterPro" id="IPR025714">
    <property type="entry name" value="Methyltranfer_dom"/>
</dbReference>
<proteinExistence type="predicted"/>
<dbReference type="EMBL" id="CAFBMW010000002">
    <property type="protein sequence ID" value="CAB4916416.1"/>
    <property type="molecule type" value="Genomic_DNA"/>
</dbReference>
<feature type="domain" description="Methyltransferase" evidence="1">
    <location>
        <begin position="168"/>
        <end position="317"/>
    </location>
</feature>
<gene>
    <name evidence="2" type="ORF">UFOPK3662_00329</name>
</gene>
<organism evidence="2">
    <name type="scientific">freshwater metagenome</name>
    <dbReference type="NCBI Taxonomy" id="449393"/>
    <lineage>
        <taxon>unclassified sequences</taxon>
        <taxon>metagenomes</taxon>
        <taxon>ecological metagenomes</taxon>
    </lineage>
</organism>